<dbReference type="CDD" id="cd11684">
    <property type="entry name" value="DHR2_DOCK"/>
    <property type="match status" value="1"/>
</dbReference>
<evidence type="ECO:0000259" key="8">
    <source>
        <dbReference type="PROSITE" id="PS51651"/>
    </source>
</evidence>
<evidence type="ECO:0000256" key="4">
    <source>
        <dbReference type="SAM" id="Coils"/>
    </source>
</evidence>
<gene>
    <name evidence="9" type="ORF">M0813_15298</name>
</gene>
<sequence length="1787" mass="209492">MTETWTPLEKIGVSMYKYIAQEKYQLPLSFGTIVEITSVHRGWYYGKSYESNKVGIFPSNYIKIFEGELPDKKELEKSEFHPLIEADPTTKELDTSLIEYHYLIKTRSIPNFAIQFRFFGNKLKTLKIRKIFMTKGQPKQVYEGYRKNILAIIDLTNNRLKKTQLRDSNSNKLIDESTVPILELHDLYVNTTSEGISTSNSSKKFTSTVNFQFEFKQIITPIEEELELHFLYQKESKTVLSEEFVIFLGKDKNPILEKTKKLSALFIDISSEEQHSLYLVCRVIRIGALIFQSKKDSNKMYRRPYTSGVEQLANRGFMLIGEEISTKELKTFIPSSENTFINLHDLLLDDNYKIDLDSSTKINVSLRVISDSLDTLLCKDKKDNLVDISNNLIIPKLSLPKIVLPTYHRDDLYLELHKGDFPSMKAKNVQLLISVIKINVMNKHRCIIVPESEDPVNEYKTVVYYHRTDPTWNEIVKLRFSEEMYKTCEIYFELKSCTHDKNNDKVFCFGFLKLWENDNIIGQETRKIKLYKLRKKKDKEIIAPNGDFKDTKNSIELSVRVCSTIQTQNKILNKILKLRKLVNNSTNIKQEELEPYVFILQQLKTIPKIIINYLDKILDSLFYALVLGTNNLSFAAFQAMASVWGSIIENKDLNYQVLIQAYLQHRFTLSENNEERDDKMVNIIASSYQFMIDHLMYVLEIVIKENEKEKEMCTQNLSALYLFMTFIIHSKLLDDAIMLGNTNKKTKKKLENREKKNKKFGKDLNKLWEQLTQLMEKTAPVWIVSIQEAALKNYYQSYLQLPKVFSINEVARVIGESLRSVARGRKALDEEKMNILINISTGPLFKAKTSRLQIVELVINEVRKSYTLGEIELNKCTKIIANLLFAIKNNENLEKDYPQLYKKFLNSDWDYLSTIITKNIKLNNNNNNNNNNDNNDDDDDDFEEKKTNINNMKNKNKWIYELVNLPEILIQMFNHNKEKLSDINFKSENNETLNQNNLENDLQFNSSPKFAEEISRNEQLFINKLQNPLIRDLSTFGDSNEKLISGKTGEHEMSFRKKIESYSIDWTTLIWIKFTVISKVLTFSEPILIKNFLKSNKKQKQKHKQKHKHKHKHNDDEDEDEDENSNSNEIEMEIEKEKEIEIENEDKLEIENEKKKEKKKENEKQLDEFSPKIWKSYFKALIYFIGSSFLQQEEEENKARFTQLYFNFGDLRLICCRLLRKTWPLLKEHHHHFIKSCADNSLSFLLLRNETLADLGFSLYYSLLIAEYQKTQNFELVTQGAIQVIDKAMRNQLSEKFQGYFFEKILDNFDILNVKHTLITSGKGLGFLAEIKTILDLILALRHYPPILKYEEERTQILLELFEQLRRNKQFKMLIRYYHTLFDLNIILKNYEEAANTLCLYADMLDLSKNEHYEIEELTYPRETTASRKERVLKRAIFYYQEGGAYEKAIELIKILEKYHEKITFDYPSLVDLGDWKMKLLQFIVQKTRVFPTYYRVGYFGKGFENTDKKNSIGKLFIYKGQLLEQLTTFVQNLKNKYPKATIDGADPTEEQKNGNSQYIQVAKLNPSTMELLEGKNSILNSNAPDYIKIYKKNYDLTVFFSEKSIKKGKDKNNEFKGLWVKQDYFIVDGKFPTTHRKLPVIKHITKMISPIQCAINTILNKNNSLKMKILYFSSKEQDNSQQMSNFTMELNGTIDAAVNGGVFKYQEAFLTPEYLQENPDNIELVTILRTGLREQLHLLDKALNLHDGLVTQDFRALHSKMKDQFRQMKTILGPILAKKKKNESIN</sequence>
<dbReference type="InterPro" id="IPR027007">
    <property type="entry name" value="C2_DOCK-type_domain"/>
</dbReference>
<evidence type="ECO:0000313" key="9">
    <source>
        <dbReference type="EMBL" id="KAJ6251210.1"/>
    </source>
</evidence>
<dbReference type="Pfam" id="PF20421">
    <property type="entry name" value="DHR-2_Lobe_C"/>
    <property type="match status" value="1"/>
</dbReference>
<evidence type="ECO:0000313" key="10">
    <source>
        <dbReference type="Proteomes" id="UP001150062"/>
    </source>
</evidence>
<feature type="compositionally biased region" description="Low complexity" evidence="5">
    <location>
        <begin position="923"/>
        <end position="933"/>
    </location>
</feature>
<reference evidence="9" key="1">
    <citation type="submission" date="2022-08" db="EMBL/GenBank/DDBJ databases">
        <title>Novel sulfate-reducing endosymbionts in the free-living metamonad Anaeramoeba.</title>
        <authorList>
            <person name="Jerlstrom-Hultqvist J."/>
            <person name="Cepicka I."/>
            <person name="Gallot-Lavallee L."/>
            <person name="Salas-Leiva D."/>
            <person name="Curtis B.A."/>
            <person name="Zahonova K."/>
            <person name="Pipaliya S."/>
            <person name="Dacks J."/>
            <person name="Roger A.J."/>
        </authorList>
    </citation>
    <scope>NUCLEOTIDE SEQUENCE</scope>
    <source>
        <strain evidence="9">Schooner1</strain>
    </source>
</reference>
<dbReference type="InterPro" id="IPR043162">
    <property type="entry name" value="DOCK_C_lobe_C"/>
</dbReference>
<feature type="coiled-coil region" evidence="4">
    <location>
        <begin position="1138"/>
        <end position="1168"/>
    </location>
</feature>
<feature type="domain" description="C2 DOCK-type" evidence="7">
    <location>
        <begin position="409"/>
        <end position="562"/>
    </location>
</feature>
<dbReference type="Gene3D" id="2.60.40.150">
    <property type="entry name" value="C2 domain"/>
    <property type="match status" value="1"/>
</dbReference>
<organism evidence="9 10">
    <name type="scientific">Anaeramoeba flamelloides</name>
    <dbReference type="NCBI Taxonomy" id="1746091"/>
    <lineage>
        <taxon>Eukaryota</taxon>
        <taxon>Metamonada</taxon>
        <taxon>Anaeramoebidae</taxon>
        <taxon>Anaeramoeba</taxon>
    </lineage>
</organism>
<dbReference type="InterPro" id="IPR001452">
    <property type="entry name" value="SH3_domain"/>
</dbReference>
<dbReference type="InterPro" id="IPR056372">
    <property type="entry name" value="TPR_DOCK"/>
</dbReference>
<name>A0ABQ8Z2U4_9EUKA</name>
<keyword evidence="4" id="KW-0175">Coiled coil</keyword>
<dbReference type="InterPro" id="IPR027357">
    <property type="entry name" value="DOCKER_dom"/>
</dbReference>
<dbReference type="Gene3D" id="1.20.58.740">
    <property type="match status" value="1"/>
</dbReference>
<proteinExistence type="inferred from homology"/>
<feature type="compositionally biased region" description="Acidic residues" evidence="5">
    <location>
        <begin position="1116"/>
        <end position="1132"/>
    </location>
</feature>
<dbReference type="InterPro" id="IPR036028">
    <property type="entry name" value="SH3-like_dom_sf"/>
</dbReference>
<comment type="similarity">
    <text evidence="3">Belongs to the DOCK family.</text>
</comment>
<dbReference type="Gene3D" id="2.30.30.40">
    <property type="entry name" value="SH3 Domains"/>
    <property type="match status" value="1"/>
</dbReference>
<dbReference type="PANTHER" id="PTHR45653">
    <property type="entry name" value="DEDICATOR OF CYTOKINESIS"/>
    <property type="match status" value="1"/>
</dbReference>
<comment type="caution">
    <text evidence="9">The sequence shown here is derived from an EMBL/GenBank/DDBJ whole genome shotgun (WGS) entry which is preliminary data.</text>
</comment>
<dbReference type="InterPro" id="IPR043161">
    <property type="entry name" value="DOCK_C_lobe_A"/>
</dbReference>
<dbReference type="Pfam" id="PF23554">
    <property type="entry name" value="TPR_DOCK"/>
    <property type="match status" value="2"/>
</dbReference>
<keyword evidence="10" id="KW-1185">Reference proteome</keyword>
<dbReference type="EMBL" id="JAOAOG010000067">
    <property type="protein sequence ID" value="KAJ6251210.1"/>
    <property type="molecule type" value="Genomic_DNA"/>
</dbReference>
<keyword evidence="1 2" id="KW-0728">SH3 domain</keyword>
<feature type="region of interest" description="Disordered" evidence="5">
    <location>
        <begin position="922"/>
        <end position="945"/>
    </location>
</feature>
<feature type="domain" description="DOCKER" evidence="8">
    <location>
        <begin position="1365"/>
        <end position="1782"/>
    </location>
</feature>
<dbReference type="InterPro" id="IPR046773">
    <property type="entry name" value="DOCKER_Lobe_C"/>
</dbReference>
<dbReference type="PANTHER" id="PTHR45653:SF10">
    <property type="entry name" value="MYOBLAST CITY, ISOFORM B"/>
    <property type="match status" value="1"/>
</dbReference>
<dbReference type="Proteomes" id="UP001150062">
    <property type="component" value="Unassembled WGS sequence"/>
</dbReference>
<evidence type="ECO:0000259" key="7">
    <source>
        <dbReference type="PROSITE" id="PS51650"/>
    </source>
</evidence>
<evidence type="ECO:0000256" key="2">
    <source>
        <dbReference type="PROSITE-ProRule" id="PRU00192"/>
    </source>
</evidence>
<dbReference type="Pfam" id="PF14429">
    <property type="entry name" value="DOCK-C2"/>
    <property type="match status" value="1"/>
</dbReference>
<dbReference type="PROSITE" id="PS51651">
    <property type="entry name" value="DOCKER"/>
    <property type="match status" value="1"/>
</dbReference>
<evidence type="ECO:0000256" key="3">
    <source>
        <dbReference type="PROSITE-ProRule" id="PRU00983"/>
    </source>
</evidence>
<evidence type="ECO:0000256" key="5">
    <source>
        <dbReference type="SAM" id="MobiDB-lite"/>
    </source>
</evidence>
<protein>
    <submittedName>
        <fullName evidence="9">Dedicator of cytokinesis protein</fullName>
    </submittedName>
</protein>
<dbReference type="Gene3D" id="1.25.40.410">
    <property type="match status" value="1"/>
</dbReference>
<evidence type="ECO:0000259" key="6">
    <source>
        <dbReference type="PROSITE" id="PS50002"/>
    </source>
</evidence>
<dbReference type="InterPro" id="IPR035892">
    <property type="entry name" value="C2_domain_sf"/>
</dbReference>
<evidence type="ECO:0000256" key="1">
    <source>
        <dbReference type="ARBA" id="ARBA00022443"/>
    </source>
</evidence>
<feature type="region of interest" description="Disordered" evidence="5">
    <location>
        <begin position="1098"/>
        <end position="1136"/>
    </location>
</feature>
<dbReference type="PROSITE" id="PS51650">
    <property type="entry name" value="C2_DOCK"/>
    <property type="match status" value="1"/>
</dbReference>
<feature type="compositionally biased region" description="Basic residues" evidence="5">
    <location>
        <begin position="1098"/>
        <end position="1112"/>
    </location>
</feature>
<feature type="domain" description="SH3" evidence="6">
    <location>
        <begin position="7"/>
        <end position="67"/>
    </location>
</feature>
<accession>A0ABQ8Z2U4</accession>
<dbReference type="SUPFAM" id="SSF50044">
    <property type="entry name" value="SH3-domain"/>
    <property type="match status" value="1"/>
</dbReference>
<dbReference type="PROSITE" id="PS50002">
    <property type="entry name" value="SH3"/>
    <property type="match status" value="1"/>
</dbReference>
<dbReference type="InterPro" id="IPR026791">
    <property type="entry name" value="DOCK"/>
</dbReference>
<dbReference type="SMART" id="SM00326">
    <property type="entry name" value="SH3"/>
    <property type="match status" value="1"/>
</dbReference>